<dbReference type="GO" id="GO:0008017">
    <property type="term" value="F:microtubule binding"/>
    <property type="evidence" value="ECO:0007669"/>
    <property type="project" value="TreeGrafter"/>
</dbReference>
<reference evidence="2" key="4">
    <citation type="submission" date="2019-03" db="UniProtKB">
        <authorList>
            <consortium name="EnsemblPlants"/>
        </authorList>
    </citation>
    <scope>IDENTIFICATION</scope>
</reference>
<dbReference type="InterPro" id="IPR009675">
    <property type="entry name" value="TPX2_fam"/>
</dbReference>
<dbReference type="Gramene" id="AET2Gv20485300.1">
    <property type="protein sequence ID" value="AET2Gv20485300.1"/>
    <property type="gene ID" value="AET2Gv20485300"/>
</dbReference>
<keyword evidence="3" id="KW-1185">Reference proteome</keyword>
<dbReference type="PANTHER" id="PTHR14326:SF44">
    <property type="entry name" value="TARGETING PROTEIN FOR XKLP2"/>
    <property type="match status" value="1"/>
</dbReference>
<feature type="region of interest" description="Disordered" evidence="1">
    <location>
        <begin position="1"/>
        <end position="65"/>
    </location>
</feature>
<dbReference type="AlphaFoldDB" id="A0A453BFB1"/>
<accession>A0A453BFB1</accession>
<dbReference type="Proteomes" id="UP000015105">
    <property type="component" value="Chromosome 2D"/>
</dbReference>
<feature type="compositionally biased region" description="Low complexity" evidence="1">
    <location>
        <begin position="218"/>
        <end position="228"/>
    </location>
</feature>
<proteinExistence type="predicted"/>
<reference evidence="2" key="5">
    <citation type="journal article" date="2021" name="G3 (Bethesda)">
        <title>Aegilops tauschii genome assembly Aet v5.0 features greater sequence contiguity and improved annotation.</title>
        <authorList>
            <person name="Wang L."/>
            <person name="Zhu T."/>
            <person name="Rodriguez J.C."/>
            <person name="Deal K.R."/>
            <person name="Dubcovsky J."/>
            <person name="McGuire P.E."/>
            <person name="Lux T."/>
            <person name="Spannagl M."/>
            <person name="Mayer K.F.X."/>
            <person name="Baldrich P."/>
            <person name="Meyers B.C."/>
            <person name="Huo N."/>
            <person name="Gu Y.Q."/>
            <person name="Zhou H."/>
            <person name="Devos K.M."/>
            <person name="Bennetzen J.L."/>
            <person name="Unver T."/>
            <person name="Budak H."/>
            <person name="Gulick P.J."/>
            <person name="Galiba G."/>
            <person name="Kalapos B."/>
            <person name="Nelson D.R."/>
            <person name="Li P."/>
            <person name="You F.M."/>
            <person name="Luo M.C."/>
            <person name="Dvorak J."/>
        </authorList>
    </citation>
    <scope>NUCLEOTIDE SEQUENCE [LARGE SCALE GENOMIC DNA]</scope>
    <source>
        <strain evidence="2">cv. AL8/78</strain>
    </source>
</reference>
<dbReference type="GO" id="GO:0060236">
    <property type="term" value="P:regulation of mitotic spindle organization"/>
    <property type="evidence" value="ECO:0007669"/>
    <property type="project" value="InterPro"/>
</dbReference>
<dbReference type="GO" id="GO:0005880">
    <property type="term" value="C:nuclear microtubule"/>
    <property type="evidence" value="ECO:0007669"/>
    <property type="project" value="TreeGrafter"/>
</dbReference>
<sequence>SPPLPSVKTCPFGNRQTLQIPRPLDSQRSSPTHPTRLLPLDPADPLPFPSSPRLQSKPHITHHHIRSERERERTLARALLTLEFCPSMAAETKPSSGTEAAAAAVQFQVDEAYEYRAPKYFDFVLDETEADIRAAERWFEAGASHAPSRTHPAPSPSPRLLSRKFTLTRSSLSTSCAQPSPRGSRSRERRSRSTHSATSRTRRTRLHLQRTKQRRRQQSTSQIRQGISMARLLVLTPCQSRRQQKRRRSHPSLSSSPCPKIWLQNVSH</sequence>
<reference evidence="3" key="2">
    <citation type="journal article" date="2017" name="Nat. Plants">
        <title>The Aegilops tauschii genome reveals multiple impacts of transposons.</title>
        <authorList>
            <person name="Zhao G."/>
            <person name="Zou C."/>
            <person name="Li K."/>
            <person name="Wang K."/>
            <person name="Li T."/>
            <person name="Gao L."/>
            <person name="Zhang X."/>
            <person name="Wang H."/>
            <person name="Yang Z."/>
            <person name="Liu X."/>
            <person name="Jiang W."/>
            <person name="Mao L."/>
            <person name="Kong X."/>
            <person name="Jiao Y."/>
            <person name="Jia J."/>
        </authorList>
    </citation>
    <scope>NUCLEOTIDE SEQUENCE [LARGE SCALE GENOMIC DNA]</scope>
    <source>
        <strain evidence="3">cv. AL8/78</strain>
    </source>
</reference>
<dbReference type="PANTHER" id="PTHR14326">
    <property type="entry name" value="TARGETING PROTEIN FOR XKLP2"/>
    <property type="match status" value="1"/>
</dbReference>
<dbReference type="GO" id="GO:0030295">
    <property type="term" value="F:protein kinase activator activity"/>
    <property type="evidence" value="ECO:0007669"/>
    <property type="project" value="TreeGrafter"/>
</dbReference>
<reference evidence="3" key="1">
    <citation type="journal article" date="2014" name="Science">
        <title>Ancient hybridizations among the ancestral genomes of bread wheat.</title>
        <authorList>
            <consortium name="International Wheat Genome Sequencing Consortium,"/>
            <person name="Marcussen T."/>
            <person name="Sandve S.R."/>
            <person name="Heier L."/>
            <person name="Spannagl M."/>
            <person name="Pfeifer M."/>
            <person name="Jakobsen K.S."/>
            <person name="Wulff B.B."/>
            <person name="Steuernagel B."/>
            <person name="Mayer K.F."/>
            <person name="Olsen O.A."/>
        </authorList>
    </citation>
    <scope>NUCLEOTIDE SEQUENCE [LARGE SCALE GENOMIC DNA]</scope>
    <source>
        <strain evidence="3">cv. AL8/78</strain>
    </source>
</reference>
<dbReference type="EnsemblPlants" id="AET2Gv20485300.1">
    <property type="protein sequence ID" value="AET2Gv20485300.1"/>
    <property type="gene ID" value="AET2Gv20485300"/>
</dbReference>
<organism evidence="2 3">
    <name type="scientific">Aegilops tauschii subsp. strangulata</name>
    <name type="common">Goatgrass</name>
    <dbReference type="NCBI Taxonomy" id="200361"/>
    <lineage>
        <taxon>Eukaryota</taxon>
        <taxon>Viridiplantae</taxon>
        <taxon>Streptophyta</taxon>
        <taxon>Embryophyta</taxon>
        <taxon>Tracheophyta</taxon>
        <taxon>Spermatophyta</taxon>
        <taxon>Magnoliopsida</taxon>
        <taxon>Liliopsida</taxon>
        <taxon>Poales</taxon>
        <taxon>Poaceae</taxon>
        <taxon>BOP clade</taxon>
        <taxon>Pooideae</taxon>
        <taxon>Triticodae</taxon>
        <taxon>Triticeae</taxon>
        <taxon>Triticinae</taxon>
        <taxon>Aegilops</taxon>
    </lineage>
</organism>
<dbReference type="GO" id="GO:0005819">
    <property type="term" value="C:spindle"/>
    <property type="evidence" value="ECO:0007669"/>
    <property type="project" value="InterPro"/>
</dbReference>
<protein>
    <recommendedName>
        <fullName evidence="4">TPX2 central domain-containing protein</fullName>
    </recommendedName>
</protein>
<evidence type="ECO:0000313" key="3">
    <source>
        <dbReference type="Proteomes" id="UP000015105"/>
    </source>
</evidence>
<evidence type="ECO:0000256" key="1">
    <source>
        <dbReference type="SAM" id="MobiDB-lite"/>
    </source>
</evidence>
<name>A0A453BFB1_AEGTS</name>
<evidence type="ECO:0000313" key="2">
    <source>
        <dbReference type="EnsemblPlants" id="AET2Gv20485300.1"/>
    </source>
</evidence>
<dbReference type="GO" id="GO:0090307">
    <property type="term" value="P:mitotic spindle assembly"/>
    <property type="evidence" value="ECO:0007669"/>
    <property type="project" value="TreeGrafter"/>
</dbReference>
<evidence type="ECO:0008006" key="4">
    <source>
        <dbReference type="Google" id="ProtNLM"/>
    </source>
</evidence>
<feature type="compositionally biased region" description="Basic residues" evidence="1">
    <location>
        <begin position="200"/>
        <end position="217"/>
    </location>
</feature>
<feature type="region of interest" description="Disordered" evidence="1">
    <location>
        <begin position="169"/>
        <end position="268"/>
    </location>
</feature>
<reference evidence="2" key="3">
    <citation type="journal article" date="2017" name="Nature">
        <title>Genome sequence of the progenitor of the wheat D genome Aegilops tauschii.</title>
        <authorList>
            <person name="Luo M.C."/>
            <person name="Gu Y.Q."/>
            <person name="Puiu D."/>
            <person name="Wang H."/>
            <person name="Twardziok S.O."/>
            <person name="Deal K.R."/>
            <person name="Huo N."/>
            <person name="Zhu T."/>
            <person name="Wang L."/>
            <person name="Wang Y."/>
            <person name="McGuire P.E."/>
            <person name="Liu S."/>
            <person name="Long H."/>
            <person name="Ramasamy R.K."/>
            <person name="Rodriguez J.C."/>
            <person name="Van S.L."/>
            <person name="Yuan L."/>
            <person name="Wang Z."/>
            <person name="Xia Z."/>
            <person name="Xiao L."/>
            <person name="Anderson O.D."/>
            <person name="Ouyang S."/>
            <person name="Liang Y."/>
            <person name="Zimin A.V."/>
            <person name="Pertea G."/>
            <person name="Qi P."/>
            <person name="Bennetzen J.L."/>
            <person name="Dai X."/>
            <person name="Dawson M.W."/>
            <person name="Muller H.G."/>
            <person name="Kugler K."/>
            <person name="Rivarola-Duarte L."/>
            <person name="Spannagl M."/>
            <person name="Mayer K.F.X."/>
            <person name="Lu F.H."/>
            <person name="Bevan M.W."/>
            <person name="Leroy P."/>
            <person name="Li P."/>
            <person name="You F.M."/>
            <person name="Sun Q."/>
            <person name="Liu Z."/>
            <person name="Lyons E."/>
            <person name="Wicker T."/>
            <person name="Salzberg S.L."/>
            <person name="Devos K.M."/>
            <person name="Dvorak J."/>
        </authorList>
    </citation>
    <scope>NUCLEOTIDE SEQUENCE [LARGE SCALE GENOMIC DNA]</scope>
    <source>
        <strain evidence="2">cv. AL8/78</strain>
    </source>
</reference>